<dbReference type="CDD" id="cd02872">
    <property type="entry name" value="GH18_chitolectin_chitotriosidase"/>
    <property type="match status" value="1"/>
</dbReference>
<sequence>MGIVKPGITAVRVESTTNAVSVVTSRTPMPNTVAPGSSGGGGCQAGERRAHPTNCNMYFECVFGKLEERRCFAGLHWNGKDRCDWPDNAGCTSGSSPAAPTPIALPGPTAAPATTPTTSNPWWPRPTTSPKPISTTISTHIETIIPDTGYKVVCYFTNWAWYRQGAGKYRPEDIDPNLCTHIVYGFAVLDGTRLLIKPHDTWADYDNKFYEKVAALRARGIKVTIAIGGWNDSAGDKYSRLVNNPEARRKFNEHVIEFIQRHNFDGLDLDWEYPVCWQVNCKKGPASDKAAFAEWIKELHYAFKPHGLLLSAAVSPSNKVIDAGYDVPALNRYLDWIAVMTYDYHGHWDKKTGHVAPMYLHPEDEDIYFNSNFTIHYWMEKGADRKKLIMGMPLYGQSFSLASASDNGLNQKAYGRGTAGEFTRAGGFLAYYEICDRVLNRGFTVVKDPEGRMGPYAYNGNQWFGYDDIAMIRYKSEWVKKMGLGGGMIWALDLDDFSNRCGCEPHPLLRTINRVLRSHPDPDPKCNM</sequence>
<evidence type="ECO:0000256" key="3">
    <source>
        <dbReference type="ARBA" id="ARBA00022801"/>
    </source>
</evidence>
<dbReference type="PROSITE" id="PS01095">
    <property type="entry name" value="GH18_1"/>
    <property type="match status" value="1"/>
</dbReference>
<evidence type="ECO:0000259" key="8">
    <source>
        <dbReference type="PROSITE" id="PS50940"/>
    </source>
</evidence>
<dbReference type="GO" id="GO:0008061">
    <property type="term" value="F:chitin binding"/>
    <property type="evidence" value="ECO:0007669"/>
    <property type="project" value="UniProtKB-KW"/>
</dbReference>
<dbReference type="GO" id="GO:0004568">
    <property type="term" value="F:chitinase activity"/>
    <property type="evidence" value="ECO:0007669"/>
    <property type="project" value="TreeGrafter"/>
</dbReference>
<dbReference type="Gene3D" id="3.10.50.10">
    <property type="match status" value="1"/>
</dbReference>
<name>A0A1L5BW11_PENMO</name>
<evidence type="ECO:0000259" key="9">
    <source>
        <dbReference type="PROSITE" id="PS51910"/>
    </source>
</evidence>
<evidence type="ECO:0000256" key="6">
    <source>
        <dbReference type="RuleBase" id="RU000489"/>
    </source>
</evidence>
<dbReference type="PROSITE" id="PS51910">
    <property type="entry name" value="GH18_2"/>
    <property type="match status" value="1"/>
</dbReference>
<dbReference type="SUPFAM" id="SSF57625">
    <property type="entry name" value="Invertebrate chitin-binding proteins"/>
    <property type="match status" value="1"/>
</dbReference>
<dbReference type="GO" id="GO:0005975">
    <property type="term" value="P:carbohydrate metabolic process"/>
    <property type="evidence" value="ECO:0007669"/>
    <property type="project" value="InterPro"/>
</dbReference>
<feature type="region of interest" description="Disordered" evidence="7">
    <location>
        <begin position="94"/>
        <end position="134"/>
    </location>
</feature>
<keyword evidence="4" id="KW-1015">Disulfide bond</keyword>
<organism evidence="10">
    <name type="scientific">Penaeus monodon</name>
    <name type="common">Giant tiger prawn</name>
    <dbReference type="NCBI Taxonomy" id="6687"/>
    <lineage>
        <taxon>Eukaryota</taxon>
        <taxon>Metazoa</taxon>
        <taxon>Ecdysozoa</taxon>
        <taxon>Arthropoda</taxon>
        <taxon>Crustacea</taxon>
        <taxon>Multicrustacea</taxon>
        <taxon>Malacostraca</taxon>
        <taxon>Eumalacostraca</taxon>
        <taxon>Eucarida</taxon>
        <taxon>Decapoda</taxon>
        <taxon>Dendrobranchiata</taxon>
        <taxon>Penaeoidea</taxon>
        <taxon>Penaeidae</taxon>
        <taxon>Penaeus</taxon>
    </lineage>
</organism>
<dbReference type="InterPro" id="IPR029070">
    <property type="entry name" value="Chitinase_insertion_sf"/>
</dbReference>
<dbReference type="AlphaFoldDB" id="A0A1L5BW11"/>
<dbReference type="SUPFAM" id="SSF51445">
    <property type="entry name" value="(Trans)glycosidases"/>
    <property type="match status" value="1"/>
</dbReference>
<evidence type="ECO:0000256" key="1">
    <source>
        <dbReference type="ARBA" id="ARBA00009121"/>
    </source>
</evidence>
<protein>
    <submittedName>
        <fullName evidence="10">Chitinase 2</fullName>
    </submittedName>
</protein>
<evidence type="ECO:0000256" key="7">
    <source>
        <dbReference type="SAM" id="MobiDB-lite"/>
    </source>
</evidence>
<dbReference type="Gene3D" id="2.170.140.10">
    <property type="entry name" value="Chitin binding domain"/>
    <property type="match status" value="1"/>
</dbReference>
<reference evidence="10" key="1">
    <citation type="submission" date="2016-07" db="EMBL/GenBank/DDBJ databases">
        <title>Cloning and expression analysis of chitinase 2 during molting and different development larvae stages in Penaeus monodon.</title>
        <authorList>
            <person name="Zhou K.M."/>
            <person name="Jiang S.G."/>
            <person name="Zhou F.L."/>
        </authorList>
    </citation>
    <scope>NUCLEOTIDE SEQUENCE</scope>
</reference>
<evidence type="ECO:0000256" key="4">
    <source>
        <dbReference type="ARBA" id="ARBA00023157"/>
    </source>
</evidence>
<dbReference type="InterPro" id="IPR001223">
    <property type="entry name" value="Glyco_hydro18_cat"/>
</dbReference>
<dbReference type="PROSITE" id="PS50940">
    <property type="entry name" value="CHIT_BIND_II"/>
    <property type="match status" value="1"/>
</dbReference>
<dbReference type="InterPro" id="IPR036508">
    <property type="entry name" value="Chitin-bd_dom_sf"/>
</dbReference>
<dbReference type="SMART" id="SM00494">
    <property type="entry name" value="ChtBD2"/>
    <property type="match status" value="1"/>
</dbReference>
<evidence type="ECO:0000256" key="2">
    <source>
        <dbReference type="ARBA" id="ARBA00022669"/>
    </source>
</evidence>
<dbReference type="InterPro" id="IPR001579">
    <property type="entry name" value="Glyco_hydro_18_chit_AS"/>
</dbReference>
<feature type="compositionally biased region" description="Low complexity" evidence="7">
    <location>
        <begin position="106"/>
        <end position="122"/>
    </location>
</feature>
<dbReference type="InterPro" id="IPR050314">
    <property type="entry name" value="Glycosyl_Hydrlase_18"/>
</dbReference>
<dbReference type="EMBL" id="KX610684">
    <property type="protein sequence ID" value="APL97142.1"/>
    <property type="molecule type" value="mRNA"/>
</dbReference>
<proteinExistence type="evidence at transcript level"/>
<dbReference type="InterPro" id="IPR017853">
    <property type="entry name" value="GH"/>
</dbReference>
<feature type="domain" description="GH18" evidence="9">
    <location>
        <begin position="150"/>
        <end position="519"/>
    </location>
</feature>
<dbReference type="OrthoDB" id="76388at2759"/>
<dbReference type="InterPro" id="IPR002557">
    <property type="entry name" value="Chitin-bd_dom"/>
</dbReference>
<dbReference type="Gene3D" id="3.20.20.80">
    <property type="entry name" value="Glycosidases"/>
    <property type="match status" value="1"/>
</dbReference>
<keyword evidence="5 6" id="KW-0326">Glycosidase</keyword>
<dbReference type="PANTHER" id="PTHR11177">
    <property type="entry name" value="CHITINASE"/>
    <property type="match status" value="1"/>
</dbReference>
<dbReference type="SUPFAM" id="SSF54556">
    <property type="entry name" value="Chitinase insertion domain"/>
    <property type="match status" value="1"/>
</dbReference>
<dbReference type="PANTHER" id="PTHR11177:SF359">
    <property type="entry name" value="CHITINASE 10-RELATED"/>
    <property type="match status" value="1"/>
</dbReference>
<evidence type="ECO:0000313" key="10">
    <source>
        <dbReference type="EMBL" id="APL97142.1"/>
    </source>
</evidence>
<keyword evidence="2" id="KW-0147">Chitin-binding</keyword>
<dbReference type="SMART" id="SM00636">
    <property type="entry name" value="Glyco_18"/>
    <property type="match status" value="1"/>
</dbReference>
<dbReference type="Pfam" id="PF00704">
    <property type="entry name" value="Glyco_hydro_18"/>
    <property type="match status" value="1"/>
</dbReference>
<dbReference type="GO" id="GO:0006032">
    <property type="term" value="P:chitin catabolic process"/>
    <property type="evidence" value="ECO:0007669"/>
    <property type="project" value="TreeGrafter"/>
</dbReference>
<keyword evidence="3 6" id="KW-0378">Hydrolase</keyword>
<dbReference type="InterPro" id="IPR011583">
    <property type="entry name" value="Chitinase_II/V-like_cat"/>
</dbReference>
<dbReference type="Pfam" id="PF01607">
    <property type="entry name" value="CBM_14"/>
    <property type="match status" value="1"/>
</dbReference>
<accession>A0A1L5BW11</accession>
<dbReference type="GO" id="GO:0005576">
    <property type="term" value="C:extracellular region"/>
    <property type="evidence" value="ECO:0007669"/>
    <property type="project" value="InterPro"/>
</dbReference>
<feature type="domain" description="Chitin-binding type-2" evidence="8">
    <location>
        <begin position="40"/>
        <end position="93"/>
    </location>
</feature>
<dbReference type="FunFam" id="3.10.50.10:FF:000001">
    <property type="entry name" value="Chitinase 3-like 1"/>
    <property type="match status" value="1"/>
</dbReference>
<comment type="similarity">
    <text evidence="1">Belongs to the glycosyl hydrolase 18 family. Chitinase class II subfamily.</text>
</comment>
<evidence type="ECO:0000256" key="5">
    <source>
        <dbReference type="ARBA" id="ARBA00023295"/>
    </source>
</evidence>